<protein>
    <submittedName>
        <fullName evidence="4">Uncharacterized protein</fullName>
    </submittedName>
</protein>
<keyword evidence="1" id="KW-0175">Coiled coil</keyword>
<accession>A0A8J3L4I5</accession>
<feature type="compositionally biased region" description="Pro residues" evidence="2">
    <location>
        <begin position="100"/>
        <end position="116"/>
    </location>
</feature>
<evidence type="ECO:0000256" key="2">
    <source>
        <dbReference type="SAM" id="MobiDB-lite"/>
    </source>
</evidence>
<evidence type="ECO:0000256" key="3">
    <source>
        <dbReference type="SAM" id="SignalP"/>
    </source>
</evidence>
<evidence type="ECO:0000313" key="5">
    <source>
        <dbReference type="Proteomes" id="UP000660339"/>
    </source>
</evidence>
<sequence length="1037" mass="111279">MSVTGRLLTTGAAITAMLLGNAVPASADLVWNDQDFRDVLFVSQVQAQGSGERGYAYLVSSVALLDWRAANPAATVPATVAAFTAIKDEVLPRVLGAFTPQPPCQPTPQKPCPPPTAAADRPMTPSPQGYLLAAIDAAMDATGTIDLPRLRELARDTQGDSLGGTPVDIHQVTGSYQNEVLYATYPRVQREHWAAVSRAGLADSTLAQAWDTVLGGTLSVHLAADRDTLLQGLPAPARTDLTRLLDLRDNPAAFQAEALAQAAASRVALNARHVEATDALKALNAANPPGLPPTTSAEQAATAAANRNKELDGYAATGRLIGTVVGYFDKEVGADIVRIVDAVSAIVKSYNDFGPAMVALAGGSLAGVGAIVAFGQAVVGGVQLITEMFGYTGPAPEQVMIDQIKLVSKQIDELRTTMNARFDHLELMLKTMFEEISKVLIELEKDIEEIRRNLAAMQNGLLALDERVSQLAASTAAALRNQALDGFVAQVNENLGWETKTNLPLTDFGRYWTAASTFHSLGAYRSSSAPFAIQQNTAPDMTPAAIGEYTPHGSLYYLSWLARHRWDGNFPLPAVNTAQGVPNAGVWIAAARAYNDMTLQNPQFAGNNPPSRATELITAGARIQAVLRSYSAPANGGTNQLFQGLTGTYRTAMDGFSQRLSDIRRDVLPYPNYDIFGDPAQPPPGNLPSSNQVVHCPTSGSPVPAPAVASLANMSRVYHTMYTLASPVSAKVQVRDCYDAVFVNHDTWENSRGEWRTSADVQVTIRLQVKWHGEDAWRDARTMSAVHPAGKIEWDDASGTGMITPQQAVVSKWPQGLRAAMEASTTVGNVAATEDNAWLRLHALQNGKQRLYYSRAVAELRTPNSVLNLAAARVNEAVLLLQTYTQLGFPQASSVNTVLANRLNGTGHLPGSIRLTSGLHSDYLLEPLVAALDAYSNCAAPLGEACPYGDWYSPKGYLDRTPMAQFGTACAPSEVAVMPRDPIGDCLAFEAVRRVNELSAEYRLHSGQLSRGEYVEGIPEIEQMIKELEMSRALLSR</sequence>
<dbReference type="Proteomes" id="UP000660339">
    <property type="component" value="Unassembled WGS sequence"/>
</dbReference>
<reference evidence="4" key="1">
    <citation type="submission" date="2021-01" db="EMBL/GenBank/DDBJ databases">
        <title>Whole genome shotgun sequence of Catellatospora methionotrophica NBRC 14553.</title>
        <authorList>
            <person name="Komaki H."/>
            <person name="Tamura T."/>
        </authorList>
    </citation>
    <scope>NUCLEOTIDE SEQUENCE</scope>
    <source>
        <strain evidence="4">NBRC 14553</strain>
    </source>
</reference>
<comment type="caution">
    <text evidence="4">The sequence shown here is derived from an EMBL/GenBank/DDBJ whole genome shotgun (WGS) entry which is preliminary data.</text>
</comment>
<feature type="chain" id="PRO_5035240600" evidence="3">
    <location>
        <begin position="28"/>
        <end position="1037"/>
    </location>
</feature>
<dbReference type="RefSeq" id="WP_166380454.1">
    <property type="nucleotide sequence ID" value="NZ_BAAATT010000011.1"/>
</dbReference>
<proteinExistence type="predicted"/>
<organism evidence="4 5">
    <name type="scientific">Catellatospora methionotrophica</name>
    <dbReference type="NCBI Taxonomy" id="121620"/>
    <lineage>
        <taxon>Bacteria</taxon>
        <taxon>Bacillati</taxon>
        <taxon>Actinomycetota</taxon>
        <taxon>Actinomycetes</taxon>
        <taxon>Micromonosporales</taxon>
        <taxon>Micromonosporaceae</taxon>
        <taxon>Catellatospora</taxon>
    </lineage>
</organism>
<keyword evidence="5" id="KW-1185">Reference proteome</keyword>
<feature type="region of interest" description="Disordered" evidence="2">
    <location>
        <begin position="97"/>
        <end position="120"/>
    </location>
</feature>
<feature type="coiled-coil region" evidence="1">
    <location>
        <begin position="433"/>
        <end position="467"/>
    </location>
</feature>
<gene>
    <name evidence="4" type="ORF">Cme02nite_03090</name>
</gene>
<dbReference type="AlphaFoldDB" id="A0A8J3L4I5"/>
<keyword evidence="3" id="KW-0732">Signal</keyword>
<evidence type="ECO:0000256" key="1">
    <source>
        <dbReference type="SAM" id="Coils"/>
    </source>
</evidence>
<evidence type="ECO:0000313" key="4">
    <source>
        <dbReference type="EMBL" id="GIG11977.1"/>
    </source>
</evidence>
<dbReference type="EMBL" id="BONJ01000001">
    <property type="protein sequence ID" value="GIG11977.1"/>
    <property type="molecule type" value="Genomic_DNA"/>
</dbReference>
<feature type="signal peptide" evidence="3">
    <location>
        <begin position="1"/>
        <end position="27"/>
    </location>
</feature>
<name>A0A8J3L4I5_9ACTN</name>